<dbReference type="Proteomes" id="UP000316199">
    <property type="component" value="Unassembled WGS sequence"/>
</dbReference>
<comment type="caution">
    <text evidence="2">The sequence shown here is derived from an EMBL/GenBank/DDBJ whole genome shotgun (WGS) entry which is preliminary data.</text>
</comment>
<evidence type="ECO:0000313" key="2">
    <source>
        <dbReference type="EMBL" id="RZO77228.1"/>
    </source>
</evidence>
<protein>
    <submittedName>
        <fullName evidence="2">DUF3604 domain-containing protein</fullName>
    </submittedName>
</protein>
<name>A0A520S419_9GAMM</name>
<dbReference type="EMBL" id="SHAG01000004">
    <property type="protein sequence ID" value="RZO77228.1"/>
    <property type="molecule type" value="Genomic_DNA"/>
</dbReference>
<dbReference type="Gene3D" id="3.20.20.140">
    <property type="entry name" value="Metal-dependent hydrolases"/>
    <property type="match status" value="1"/>
</dbReference>
<evidence type="ECO:0000313" key="3">
    <source>
        <dbReference type="Proteomes" id="UP000316199"/>
    </source>
</evidence>
<dbReference type="Pfam" id="PF12228">
    <property type="entry name" value="DUF3604"/>
    <property type="match status" value="2"/>
</dbReference>
<proteinExistence type="predicted"/>
<reference evidence="2 3" key="1">
    <citation type="submission" date="2019-02" db="EMBL/GenBank/DDBJ databases">
        <title>Prokaryotic population dynamics and viral predation in marine succession experiment using metagenomics: the confinement effect.</title>
        <authorList>
            <person name="Haro-Moreno J.M."/>
            <person name="Rodriguez-Valera F."/>
            <person name="Lopez-Perez M."/>
        </authorList>
    </citation>
    <scope>NUCLEOTIDE SEQUENCE [LARGE SCALE GENOMIC DNA]</scope>
    <source>
        <strain evidence="2">MED-G157</strain>
    </source>
</reference>
<gene>
    <name evidence="2" type="ORF">EVA68_02130</name>
</gene>
<evidence type="ECO:0000256" key="1">
    <source>
        <dbReference type="SAM" id="SignalP"/>
    </source>
</evidence>
<dbReference type="AlphaFoldDB" id="A0A520S419"/>
<dbReference type="InterPro" id="IPR022028">
    <property type="entry name" value="DUF3604"/>
</dbReference>
<feature type="signal peptide" evidence="1">
    <location>
        <begin position="1"/>
        <end position="17"/>
    </location>
</feature>
<sequence length="652" mass="72866">MKYYFLILMMAMFGAAAKTYSPYVERQYPENVYWGDTHLHSFLSGDAYSMGNRISPDEAYRFAKGETIRATGGDNVRIRKPLDFMMVADHAENLGVLPALMAKNPKLMATEQGRQSASFLAQLPSTKSVLRSESEQEYNVGANKLLSAKSTHGKTYNIDETFTRKVWEGVVNIAERHNDPGKFTTFAGYEYSSSGLHRNVIYSGAPEDTLKTIPFSRFDSDNPEDLWNYLEKYREQTGSGVMSIPHNSNLSRGNMFKTVTYEGKSISLDYIQTRASIEPLVEITQIKGDSETHPLISPNDEFADYEKHGASGSQGSLSETKRIIEYCEKYYADLQQGVPSDTKIEAYCKRPRGSSSKGKNSGTQEMIKGSFVRSALQRGLNIQARIGANPYKFGVIGATDTHTGIATVDEDNYWGKMAMNEPSPFRANTQSHYSAQGYAAVWAVENTREAIFAAMQRREVYATTGPRITLRVFGGWDYLSEEADTPDLAQIGYSRGVPMGGDLIQSKENKDKAPTFLIRATKDPDGANLDRVQVVKGWLDKNGSTKEKIYNVAWSGKREINKDGMLAAVGSTVNLQEANYQNTIGSPELSVAWRDEDFNHSEAAVYYVRVLQIPTPRWTTYDAKTYGLEDIQTNPPAVIQERAYSSPIWYSP</sequence>
<feature type="chain" id="PRO_5021785907" evidence="1">
    <location>
        <begin position="18"/>
        <end position="652"/>
    </location>
</feature>
<organism evidence="2 3">
    <name type="scientific">OM182 bacterium</name>
    <dbReference type="NCBI Taxonomy" id="2510334"/>
    <lineage>
        <taxon>Bacteria</taxon>
        <taxon>Pseudomonadati</taxon>
        <taxon>Pseudomonadota</taxon>
        <taxon>Gammaproteobacteria</taxon>
        <taxon>OMG group</taxon>
        <taxon>OM182 clade</taxon>
    </lineage>
</organism>
<accession>A0A520S419</accession>
<keyword evidence="1" id="KW-0732">Signal</keyword>